<reference evidence="2" key="1">
    <citation type="submission" date="2023-06" db="EMBL/GenBank/DDBJ databases">
        <title>Genomic analysis of the entomopathogenic nematode Steinernema hermaphroditum.</title>
        <authorList>
            <person name="Schwarz E.M."/>
            <person name="Heppert J.K."/>
            <person name="Baniya A."/>
            <person name="Schwartz H.T."/>
            <person name="Tan C.-H."/>
            <person name="Antoshechkin I."/>
            <person name="Sternberg P.W."/>
            <person name="Goodrich-Blair H."/>
            <person name="Dillman A.R."/>
        </authorList>
    </citation>
    <scope>NUCLEOTIDE SEQUENCE</scope>
    <source>
        <strain evidence="2">PS9179</strain>
        <tissue evidence="2">Whole animal</tissue>
    </source>
</reference>
<dbReference type="SUPFAM" id="SSF63748">
    <property type="entry name" value="Tudor/PWWP/MBT"/>
    <property type="match status" value="1"/>
</dbReference>
<dbReference type="InterPro" id="IPR002999">
    <property type="entry name" value="Tudor"/>
</dbReference>
<evidence type="ECO:0000313" key="2">
    <source>
        <dbReference type="EMBL" id="KAK0409814.1"/>
    </source>
</evidence>
<dbReference type="EMBL" id="JAUCMV010000003">
    <property type="protein sequence ID" value="KAK0409814.1"/>
    <property type="molecule type" value="Genomic_DNA"/>
</dbReference>
<gene>
    <name evidence="2" type="ORF">QR680_004774</name>
</gene>
<feature type="domain" description="Tudor" evidence="1">
    <location>
        <begin position="171"/>
        <end position="289"/>
    </location>
</feature>
<dbReference type="Gene3D" id="2.30.30.140">
    <property type="match status" value="1"/>
</dbReference>
<keyword evidence="3" id="KW-1185">Reference proteome</keyword>
<dbReference type="Pfam" id="PF00567">
    <property type="entry name" value="TUDOR"/>
    <property type="match status" value="1"/>
</dbReference>
<comment type="caution">
    <text evidence="2">The sequence shown here is derived from an EMBL/GenBank/DDBJ whole genome shotgun (WGS) entry which is preliminary data.</text>
</comment>
<protein>
    <recommendedName>
        <fullName evidence="1">Tudor domain-containing protein</fullName>
    </recommendedName>
</protein>
<dbReference type="AlphaFoldDB" id="A0AA39HQY9"/>
<accession>A0AA39HQY9</accession>
<evidence type="ECO:0000313" key="3">
    <source>
        <dbReference type="Proteomes" id="UP001175271"/>
    </source>
</evidence>
<name>A0AA39HQY9_9BILA</name>
<organism evidence="2 3">
    <name type="scientific">Steinernema hermaphroditum</name>
    <dbReference type="NCBI Taxonomy" id="289476"/>
    <lineage>
        <taxon>Eukaryota</taxon>
        <taxon>Metazoa</taxon>
        <taxon>Ecdysozoa</taxon>
        <taxon>Nematoda</taxon>
        <taxon>Chromadorea</taxon>
        <taxon>Rhabditida</taxon>
        <taxon>Tylenchina</taxon>
        <taxon>Panagrolaimomorpha</taxon>
        <taxon>Strongyloidoidea</taxon>
        <taxon>Steinernematidae</taxon>
        <taxon>Steinernema</taxon>
    </lineage>
</organism>
<proteinExistence type="predicted"/>
<dbReference type="Proteomes" id="UP001175271">
    <property type="component" value="Unassembled WGS sequence"/>
</dbReference>
<evidence type="ECO:0000259" key="1">
    <source>
        <dbReference type="Pfam" id="PF00567"/>
    </source>
</evidence>
<sequence>MSTELAHNCPTTFSAADSVCRQICRRPDSRSGSCDPFVRLRGRVHSTRHRLDSKINSRMDQGLFDADWYRLSRNMQQLQHDSADKQMMESIHRMMCDLSCAIEGLREEDEKPKKAVEIHVGNMTLEEAIEDNDELEATPALVEAPKETPLPEKTKQKFVLRYPTAHEWEADEEFSARLIFSASPLEFIVISENNDRVLCELEKKLERRFNRLLKTPLPREKCIPEMPCLVLHNGKFHRALIIAVGFDDVHLKIVDSGRTLFSSFERIFEIPSRYVHMAPPLATTCFLAGGDSRYMEADFVDNFNDIVNRVSTLRVTPSGVRHPRSGHPIVTLTCANSGEAIQCYNKKSN</sequence>